<gene>
    <name evidence="1" type="ORF">MMG00_05840</name>
</gene>
<dbReference type="EMBL" id="CP093379">
    <property type="protein sequence ID" value="UNM97367.1"/>
    <property type="molecule type" value="Genomic_DNA"/>
</dbReference>
<accession>A0ABY3X7C1</accession>
<evidence type="ECO:0000313" key="2">
    <source>
        <dbReference type="Proteomes" id="UP000829542"/>
    </source>
</evidence>
<dbReference type="RefSeq" id="WP_242152744.1">
    <property type="nucleotide sequence ID" value="NZ_CP093379.1"/>
</dbReference>
<evidence type="ECO:0000313" key="1">
    <source>
        <dbReference type="EMBL" id="UNM97367.1"/>
    </source>
</evidence>
<sequence>MVNRSQKEQILKQLERHYISPLSQFHIETEVLKRVMLGRPFRVQIGMLDSWRIQRFYQKMQPFTQEDALARLWLFDEYLKNSKNSVFAHDSTLILGDSFPYFEWQQADQMYGLNQLLGIARIFYFYKGNEESVGQFCEFMIQKGIANRAVVVGEVAESLLKDFEAANILYITHIPKPFFENIGKGRGFTNLFSQAADILLMDRRGCYVKSFSRAEFIRQIDHLIETYL</sequence>
<reference evidence="1 2" key="1">
    <citation type="submission" date="2022-03" db="EMBL/GenBank/DDBJ databases">
        <title>Ignatzschineria rhizosphaerae HR5S32.</title>
        <authorList>
            <person name="Sun J.Q."/>
            <person name="Feng J.Y."/>
        </authorList>
    </citation>
    <scope>NUCLEOTIDE SEQUENCE [LARGE SCALE GENOMIC DNA]</scope>
    <source>
        <strain evidence="1 2">HR5S32</strain>
    </source>
</reference>
<dbReference type="Proteomes" id="UP000829542">
    <property type="component" value="Chromosome"/>
</dbReference>
<evidence type="ECO:0008006" key="3">
    <source>
        <dbReference type="Google" id="ProtNLM"/>
    </source>
</evidence>
<protein>
    <recommendedName>
        <fullName evidence="3">Thioredoxin-like fold domain-containing protein</fullName>
    </recommendedName>
</protein>
<organism evidence="1 2">
    <name type="scientific">Ignatzschineria rhizosphaerae</name>
    <dbReference type="NCBI Taxonomy" id="2923279"/>
    <lineage>
        <taxon>Bacteria</taxon>
        <taxon>Pseudomonadati</taxon>
        <taxon>Pseudomonadota</taxon>
        <taxon>Gammaproteobacteria</taxon>
        <taxon>Cardiobacteriales</taxon>
        <taxon>Ignatzschineriaceae</taxon>
        <taxon>Ignatzschineria</taxon>
    </lineage>
</organism>
<name>A0ABY3X7C1_9GAMM</name>
<keyword evidence="2" id="KW-1185">Reference proteome</keyword>
<proteinExistence type="predicted"/>